<dbReference type="PANTHER" id="PTHR23509">
    <property type="entry name" value="PA-PL1 PHOSPHOLIPASE FAMILY"/>
    <property type="match status" value="1"/>
</dbReference>
<dbReference type="InterPro" id="IPR004177">
    <property type="entry name" value="DDHD_dom"/>
</dbReference>
<reference evidence="3" key="1">
    <citation type="submission" date="2022-11" db="EMBL/GenBank/DDBJ databases">
        <authorList>
            <person name="Petersen C."/>
        </authorList>
    </citation>
    <scope>NUCLEOTIDE SEQUENCE</scope>
    <source>
        <strain evidence="3">IBT 30069</strain>
    </source>
</reference>
<reference evidence="3" key="2">
    <citation type="journal article" date="2023" name="IMA Fungus">
        <title>Comparative genomic study of the Penicillium genus elucidates a diverse pangenome and 15 lateral gene transfer events.</title>
        <authorList>
            <person name="Petersen C."/>
            <person name="Sorensen T."/>
            <person name="Nielsen M.R."/>
            <person name="Sondergaard T.E."/>
            <person name="Sorensen J.L."/>
            <person name="Fitzpatrick D.A."/>
            <person name="Frisvad J.C."/>
            <person name="Nielsen K.L."/>
        </authorList>
    </citation>
    <scope>NUCLEOTIDE SEQUENCE</scope>
    <source>
        <strain evidence="3">IBT 30069</strain>
    </source>
</reference>
<protein>
    <recommendedName>
        <fullName evidence="2">DDHD domain-containing protein</fullName>
    </recommendedName>
</protein>
<dbReference type="Pfam" id="PF23465">
    <property type="entry name" value="DUF7131"/>
    <property type="match status" value="1"/>
</dbReference>
<feature type="region of interest" description="Disordered" evidence="1">
    <location>
        <begin position="257"/>
        <end position="310"/>
    </location>
</feature>
<proteinExistence type="predicted"/>
<dbReference type="SMART" id="SM01127">
    <property type="entry name" value="DDHD"/>
    <property type="match status" value="1"/>
</dbReference>
<sequence length="994" mass="110869">DCPSTTLLSTVFSVALLGILVFNNFLTYGLAQTSALIRSGALRRTWPAAMAGSDQKSFLGSFSPWATPKSSTPQPGRSPKLEPLQRSQGEDHTVTHRHKLAFRHYPLDCPPLKVRWFYAVDSPKRKPALLEPNKVDQKPPAPPKKFIPFSQKDSQAIETTYLRLSEAEDCKDSPGARPSSTDPISKKVPVNEDYLFDVDVELRELSPAYWIGPIYEVRRGTWFFQDGSTSKPCEENLATQLEEGYLKLRPWKIDSEETILPDPATKDGLDRPEERTGSQSETDTAHFQKPVVKSASQNAKHEESGPAVDSQPYRLFGAYMNRVVVYQDASTAWINTDDFMSRVSTTVYQKLGGVSGRKVVRGLVEQKRAKDTPDSRIHEQKSNEKTTSEVSSGITTPKVVQSSGSGPVEVPDVRASTETVSSEKPPRSTLERQMSSLAGEPQNPAELEEQARQQEEQEMEDLREVDSEDREREVEHLVLVTHGIGQRLGLRLESINFIHDVNVLRKTLKGVYKASPDLQALNSAFPDTGKNCRVQVLPVCWRHLLDFPYRGVRQNRKELDLADGDTLEDDAYPSLADITLESVPAVRNLISDLAMDVLLYQSGYCEHISNIVKQECNRIVHLYKKRNPSFKGSVSLCGHSLGSAILFDILCHQPSVIDGSQKDKASMEQSDDTPDQEGNGSSALNFDCEEFFCLGSPIALFQMLKGKTIAGYSPVGAKNRKSALDVELESQPLGTSGESKSKRDSHGSARRDRTDHLAISSIPKCRDLYNIFHPSDPVSYRLEPLVSPAMASLKPQPLPSVKKNLWTTSGQSLSILRDRMGQSVGSLWSNFTSGVASSLLNRHLGLNSDEGSAHEKQSDVPSGHKRTQSGSVQHSSHESEDHFQTLIDSDLETLYDGFQKSRRMHRDSLTQPANENESGIDSEEQERKMKFEDAKVRSLNSNGRVDYSVQEGAFDISLIASIASHLTYWSDEDVNHFLLSQMLSRKSRHRRKRE</sequence>
<gene>
    <name evidence="3" type="ORF">N7456_011746</name>
</gene>
<keyword evidence="4" id="KW-1185">Reference proteome</keyword>
<dbReference type="EMBL" id="JAPQKH010000007">
    <property type="protein sequence ID" value="KAJ5088130.1"/>
    <property type="molecule type" value="Genomic_DNA"/>
</dbReference>
<feature type="region of interest" description="Disordered" evidence="1">
    <location>
        <begin position="364"/>
        <end position="469"/>
    </location>
</feature>
<comment type="caution">
    <text evidence="3">The sequence shown here is derived from an EMBL/GenBank/DDBJ whole genome shotgun (WGS) entry which is preliminary data.</text>
</comment>
<dbReference type="GO" id="GO:0046872">
    <property type="term" value="F:metal ion binding"/>
    <property type="evidence" value="ECO:0007669"/>
    <property type="project" value="InterPro"/>
</dbReference>
<dbReference type="Proteomes" id="UP001149165">
    <property type="component" value="Unassembled WGS sequence"/>
</dbReference>
<evidence type="ECO:0000256" key="1">
    <source>
        <dbReference type="SAM" id="MobiDB-lite"/>
    </source>
</evidence>
<feature type="region of interest" description="Disordered" evidence="1">
    <location>
        <begin position="846"/>
        <end position="882"/>
    </location>
</feature>
<name>A0A9W9EUK6_9EURO</name>
<feature type="domain" description="DDHD" evidence="2">
    <location>
        <begin position="684"/>
        <end position="984"/>
    </location>
</feature>
<dbReference type="AlphaFoldDB" id="A0A9W9EUK6"/>
<feature type="region of interest" description="Disordered" evidence="1">
    <location>
        <begin position="166"/>
        <end position="186"/>
    </location>
</feature>
<dbReference type="GO" id="GO:0004620">
    <property type="term" value="F:phospholipase activity"/>
    <property type="evidence" value="ECO:0007669"/>
    <property type="project" value="TreeGrafter"/>
</dbReference>
<dbReference type="PROSITE" id="PS51043">
    <property type="entry name" value="DDHD"/>
    <property type="match status" value="1"/>
</dbReference>
<feature type="compositionally biased region" description="Basic and acidic residues" evidence="1">
    <location>
        <begin position="264"/>
        <end position="276"/>
    </location>
</feature>
<organism evidence="3 4">
    <name type="scientific">Penicillium angulare</name>
    <dbReference type="NCBI Taxonomy" id="116970"/>
    <lineage>
        <taxon>Eukaryota</taxon>
        <taxon>Fungi</taxon>
        <taxon>Dikarya</taxon>
        <taxon>Ascomycota</taxon>
        <taxon>Pezizomycotina</taxon>
        <taxon>Eurotiomycetes</taxon>
        <taxon>Eurotiomycetidae</taxon>
        <taxon>Eurotiales</taxon>
        <taxon>Aspergillaceae</taxon>
        <taxon>Penicillium</taxon>
    </lineage>
</organism>
<evidence type="ECO:0000259" key="2">
    <source>
        <dbReference type="PROSITE" id="PS51043"/>
    </source>
</evidence>
<feature type="non-terminal residue" evidence="3">
    <location>
        <position position="1"/>
    </location>
</feature>
<dbReference type="InterPro" id="IPR057826">
    <property type="entry name" value="WWE_C20G8.02"/>
</dbReference>
<evidence type="ECO:0000313" key="4">
    <source>
        <dbReference type="Proteomes" id="UP001149165"/>
    </source>
</evidence>
<feature type="compositionally biased region" description="Basic and acidic residues" evidence="1">
    <location>
        <begin position="449"/>
        <end position="469"/>
    </location>
</feature>
<feature type="compositionally biased region" description="Basic and acidic residues" evidence="1">
    <location>
        <begin position="364"/>
        <end position="387"/>
    </location>
</feature>
<dbReference type="InterPro" id="IPR058055">
    <property type="entry name" value="PA-PLA1"/>
</dbReference>
<dbReference type="OrthoDB" id="431378at2759"/>
<dbReference type="PANTHER" id="PTHR23509:SF10">
    <property type="entry name" value="LD21067P"/>
    <property type="match status" value="1"/>
</dbReference>
<feature type="region of interest" description="Disordered" evidence="1">
    <location>
        <begin position="64"/>
        <end position="93"/>
    </location>
</feature>
<dbReference type="Pfam" id="PF23463">
    <property type="entry name" value="WWE_2"/>
    <property type="match status" value="1"/>
</dbReference>
<dbReference type="Pfam" id="PF02862">
    <property type="entry name" value="DDHD"/>
    <property type="match status" value="1"/>
</dbReference>
<feature type="region of interest" description="Disordered" evidence="1">
    <location>
        <begin position="903"/>
        <end position="926"/>
    </location>
</feature>
<feature type="region of interest" description="Disordered" evidence="1">
    <location>
        <begin position="660"/>
        <end position="680"/>
    </location>
</feature>
<feature type="compositionally biased region" description="Basic and acidic residues" evidence="1">
    <location>
        <begin position="739"/>
        <end position="756"/>
    </location>
</feature>
<feature type="region of interest" description="Disordered" evidence="1">
    <location>
        <begin position="728"/>
        <end position="756"/>
    </location>
</feature>
<dbReference type="GO" id="GO:0005737">
    <property type="term" value="C:cytoplasm"/>
    <property type="evidence" value="ECO:0007669"/>
    <property type="project" value="TreeGrafter"/>
</dbReference>
<accession>A0A9W9EUK6</accession>
<feature type="compositionally biased region" description="Polar residues" evidence="1">
    <location>
        <begin position="388"/>
        <end position="405"/>
    </location>
</feature>
<dbReference type="InterPro" id="IPR055555">
    <property type="entry name" value="PA-PLA1_DUF7131"/>
</dbReference>
<evidence type="ECO:0000313" key="3">
    <source>
        <dbReference type="EMBL" id="KAJ5088130.1"/>
    </source>
</evidence>